<proteinExistence type="predicted"/>
<dbReference type="Gene3D" id="3.30.70.120">
    <property type="match status" value="1"/>
</dbReference>
<gene>
    <name evidence="1" type="ORF">SAMN04488692_11914</name>
</gene>
<accession>A0A1G9QZ06</accession>
<dbReference type="PANTHER" id="PTHR38456">
    <property type="entry name" value="CYCLIC DI-AMP RECEPTOR A"/>
    <property type="match status" value="1"/>
</dbReference>
<dbReference type="OrthoDB" id="9794275at2"/>
<dbReference type="InterPro" id="IPR015867">
    <property type="entry name" value="N-reg_PII/ATP_PRibTrfase_C"/>
</dbReference>
<dbReference type="STRING" id="321763.SAMN04488692_11914"/>
<evidence type="ECO:0000313" key="2">
    <source>
        <dbReference type="Proteomes" id="UP000199476"/>
    </source>
</evidence>
<evidence type="ECO:0000313" key="1">
    <source>
        <dbReference type="EMBL" id="SDM16183.1"/>
    </source>
</evidence>
<dbReference type="EMBL" id="FNGO01000019">
    <property type="protein sequence ID" value="SDM16183.1"/>
    <property type="molecule type" value="Genomic_DNA"/>
</dbReference>
<reference evidence="1 2" key="1">
    <citation type="submission" date="2016-10" db="EMBL/GenBank/DDBJ databases">
        <authorList>
            <person name="de Groot N.N."/>
        </authorList>
    </citation>
    <scope>NUCLEOTIDE SEQUENCE [LARGE SCALE GENOMIC DNA]</scope>
    <source>
        <strain evidence="1 2">SLAS-1</strain>
    </source>
</reference>
<protein>
    <submittedName>
        <fullName evidence="1">Uncharacterized protein YaaQ</fullName>
    </submittedName>
</protein>
<dbReference type="Proteomes" id="UP000199476">
    <property type="component" value="Unassembled WGS sequence"/>
</dbReference>
<name>A0A1G9QZ06_9FIRM</name>
<organism evidence="1 2">
    <name type="scientific">Halarsenatibacter silvermanii</name>
    <dbReference type="NCBI Taxonomy" id="321763"/>
    <lineage>
        <taxon>Bacteria</taxon>
        <taxon>Bacillati</taxon>
        <taxon>Bacillota</taxon>
        <taxon>Clostridia</taxon>
        <taxon>Halanaerobiales</taxon>
        <taxon>Halarsenatibacteraceae</taxon>
        <taxon>Halarsenatibacter</taxon>
    </lineage>
</organism>
<dbReference type="PANTHER" id="PTHR38456:SF1">
    <property type="entry name" value="CYCLIC DI-AMP RECEPTOR A"/>
    <property type="match status" value="1"/>
</dbReference>
<dbReference type="InterPro" id="IPR010375">
    <property type="entry name" value="CdAMP_rec"/>
</dbReference>
<dbReference type="SUPFAM" id="SSF54913">
    <property type="entry name" value="GlnB-like"/>
    <property type="match status" value="1"/>
</dbReference>
<dbReference type="AlphaFoldDB" id="A0A1G9QZ06"/>
<sequence length="119" mass="13363">MSDKNDSIEDARLVIAIVHDNDADILESSLETAHFRVTRLKSSGGFLKEGNTTFFIGTAARYLDELMEIIDENCRERKRTISPLSPIAAEMQSYHTLPMEVEVGGATVFVIEVEQFKKL</sequence>
<dbReference type="Pfam" id="PF06153">
    <property type="entry name" value="CdAMP_rec"/>
    <property type="match status" value="1"/>
</dbReference>
<keyword evidence="2" id="KW-1185">Reference proteome</keyword>
<dbReference type="InterPro" id="IPR011322">
    <property type="entry name" value="N-reg_PII-like_a/b"/>
</dbReference>
<dbReference type="RefSeq" id="WP_089761151.1">
    <property type="nucleotide sequence ID" value="NZ_FNGO01000019.1"/>
</dbReference>